<keyword evidence="7" id="KW-0732">Signal</keyword>
<dbReference type="InterPro" id="IPR016090">
    <property type="entry name" value="PLA2-like_dom"/>
</dbReference>
<keyword evidence="5" id="KW-1015">Disulfide bond</keyword>
<dbReference type="EMBL" id="KY563549">
    <property type="protein sequence ID" value="ARK19958.1"/>
    <property type="molecule type" value="mRNA"/>
</dbReference>
<feature type="signal peptide" evidence="7">
    <location>
        <begin position="1"/>
        <end position="17"/>
    </location>
</feature>
<keyword evidence="3" id="KW-0442">Lipid degradation</keyword>
<dbReference type="GO" id="GO:0004623">
    <property type="term" value="F:phospholipase A2 activity"/>
    <property type="evidence" value="ECO:0007669"/>
    <property type="project" value="UniProtKB-EC"/>
</dbReference>
<feature type="chain" id="PRO_5013003917" description="phospholipase A2" evidence="7">
    <location>
        <begin position="18"/>
        <end position="180"/>
    </location>
</feature>
<dbReference type="AlphaFoldDB" id="A0A1W6EW55"/>
<organism evidence="9">
    <name type="scientific">Ampulex compressa</name>
    <name type="common">Emerald cockroach wasp</name>
    <dbReference type="NCBI Taxonomy" id="860918"/>
    <lineage>
        <taxon>Eukaryota</taxon>
        <taxon>Metazoa</taxon>
        <taxon>Ecdysozoa</taxon>
        <taxon>Arthropoda</taxon>
        <taxon>Hexapoda</taxon>
        <taxon>Insecta</taxon>
        <taxon>Pterygota</taxon>
        <taxon>Neoptera</taxon>
        <taxon>Endopterygota</taxon>
        <taxon>Hymenoptera</taxon>
        <taxon>Apocrita</taxon>
        <taxon>Aculeata</taxon>
        <taxon>Apoidea</taxon>
        <taxon>Ampulicidae</taxon>
        <taxon>Ampulicini</taxon>
        <taxon>Ampulex</taxon>
    </lineage>
</organism>
<evidence type="ECO:0000256" key="2">
    <source>
        <dbReference type="ARBA" id="ARBA00013278"/>
    </source>
</evidence>
<reference evidence="9" key="1">
    <citation type="submission" date="2017-02" db="EMBL/GenBank/DDBJ databases">
        <title>Parasitoid Jewel Wasp Mounts Multi-Pronged Neurochemical Attack to Hijack a Host Brain.</title>
        <authorList>
            <person name="Arvidson R.S."/>
            <person name="Kaiser M."/>
            <person name="Libersat F."/>
            <person name="Adams M.E."/>
        </authorList>
    </citation>
    <scope>NUCLEOTIDE SEQUENCE</scope>
    <source>
        <strain evidence="9">176</strain>
    </source>
</reference>
<name>A0A1W6EW55_AMPCP</name>
<comment type="cofactor">
    <cofactor evidence="1">
        <name>Ca(2+)</name>
        <dbReference type="ChEBI" id="CHEBI:29108"/>
    </cofactor>
</comment>
<protein>
    <recommendedName>
        <fullName evidence="2">phospholipase A2</fullName>
        <ecNumber evidence="2">3.1.1.4</ecNumber>
    </recommendedName>
    <alternativeName>
        <fullName evidence="6">Phosphatidylcholine 2-acylhydrolase</fullName>
    </alternativeName>
</protein>
<sequence length="180" mass="20849">MLKHRFLVGAFAVCAIANFFEDLQVHSLMPEDEEVDNYVDLQTMTNWCSGRNALKNFNGLDAFSKTKRCCKLLKTCEDFISPGEWKYGLYNSSPYKRFSCDCEGRFYGCLKLVARSNVSLENEVAENIGGEYFNTPNAPCFLMCYDILCENGYYDIDNSFHPENKDNEYFCGVWYTAFKW</sequence>
<dbReference type="SUPFAM" id="SSF48619">
    <property type="entry name" value="Phospholipase A2, PLA2"/>
    <property type="match status" value="1"/>
</dbReference>
<evidence type="ECO:0000313" key="9">
    <source>
        <dbReference type="EMBL" id="ARK19958.1"/>
    </source>
</evidence>
<keyword evidence="4" id="KW-0443">Lipid metabolism</keyword>
<dbReference type="EC" id="3.1.1.4" evidence="2"/>
<evidence type="ECO:0000256" key="7">
    <source>
        <dbReference type="SAM" id="SignalP"/>
    </source>
</evidence>
<dbReference type="GO" id="GO:0050482">
    <property type="term" value="P:arachidonate secretion"/>
    <property type="evidence" value="ECO:0007669"/>
    <property type="project" value="InterPro"/>
</dbReference>
<dbReference type="InterPro" id="IPR036444">
    <property type="entry name" value="PLipase_A2_dom_sf"/>
</dbReference>
<evidence type="ECO:0000259" key="8">
    <source>
        <dbReference type="Pfam" id="PF05826"/>
    </source>
</evidence>
<accession>A0A1W6EW55</accession>
<evidence type="ECO:0000256" key="1">
    <source>
        <dbReference type="ARBA" id="ARBA00001913"/>
    </source>
</evidence>
<dbReference type="PANTHER" id="PTHR12253">
    <property type="entry name" value="RH14732P"/>
    <property type="match status" value="1"/>
</dbReference>
<dbReference type="GO" id="GO:0006644">
    <property type="term" value="P:phospholipid metabolic process"/>
    <property type="evidence" value="ECO:0007669"/>
    <property type="project" value="InterPro"/>
</dbReference>
<dbReference type="GO" id="GO:0016042">
    <property type="term" value="P:lipid catabolic process"/>
    <property type="evidence" value="ECO:0007669"/>
    <property type="project" value="UniProtKB-KW"/>
</dbReference>
<evidence type="ECO:0000256" key="5">
    <source>
        <dbReference type="ARBA" id="ARBA00023157"/>
    </source>
</evidence>
<evidence type="ECO:0000256" key="6">
    <source>
        <dbReference type="ARBA" id="ARBA00029903"/>
    </source>
</evidence>
<dbReference type="Gene3D" id="1.20.90.10">
    <property type="entry name" value="Phospholipase A2 domain"/>
    <property type="match status" value="1"/>
</dbReference>
<proteinExistence type="evidence at transcript level"/>
<evidence type="ECO:0000256" key="3">
    <source>
        <dbReference type="ARBA" id="ARBA00022963"/>
    </source>
</evidence>
<evidence type="ECO:0000256" key="4">
    <source>
        <dbReference type="ARBA" id="ARBA00023098"/>
    </source>
</evidence>
<feature type="domain" description="Phospholipase A2-like central" evidence="8">
    <location>
        <begin position="44"/>
        <end position="141"/>
    </location>
</feature>
<dbReference type="Pfam" id="PF05826">
    <property type="entry name" value="Phospholip_A2_2"/>
    <property type="match status" value="1"/>
</dbReference>